<dbReference type="STRING" id="52247.A0A4T0X4M4"/>
<dbReference type="OrthoDB" id="66881at2759"/>
<gene>
    <name evidence="7" type="ORF">CANINC_001210</name>
</gene>
<dbReference type="GO" id="GO:0050661">
    <property type="term" value="F:NADP binding"/>
    <property type="evidence" value="ECO:0007669"/>
    <property type="project" value="InterPro"/>
</dbReference>
<comment type="cofactor">
    <cofactor evidence="1">
        <name>FAD</name>
        <dbReference type="ChEBI" id="CHEBI:57692"/>
    </cofactor>
</comment>
<dbReference type="Pfam" id="PF00743">
    <property type="entry name" value="FMO-like"/>
    <property type="match status" value="2"/>
</dbReference>
<dbReference type="PANTHER" id="PTHR23023">
    <property type="entry name" value="DIMETHYLANILINE MONOOXYGENASE"/>
    <property type="match status" value="1"/>
</dbReference>
<keyword evidence="5" id="KW-0521">NADP</keyword>
<dbReference type="InterPro" id="IPR000960">
    <property type="entry name" value="Flavin_mOase"/>
</dbReference>
<dbReference type="GO" id="GO:0050660">
    <property type="term" value="F:flavin adenine dinucleotide binding"/>
    <property type="evidence" value="ECO:0007669"/>
    <property type="project" value="InterPro"/>
</dbReference>
<evidence type="ECO:0000256" key="3">
    <source>
        <dbReference type="ARBA" id="ARBA00022630"/>
    </source>
</evidence>
<dbReference type="Proteomes" id="UP000307173">
    <property type="component" value="Unassembled WGS sequence"/>
</dbReference>
<sequence>MNIHRVAIIGAGPSGLASLNELLHTSKDGESTIRSFHAAENNTPTNPAFEVVAFEQGSDIGGTWNYSHDTDPSVPGHSKPDKVRSALPVPEEIDNTTFDKPLPADSNITNINFWNKSGLYDNLFTNVPDKLMRFSAGLDLNPQSSPNSDNPYHPFVTRQHVSEYLHNFTEVNNLKEHIRFNSTVEKLYKKDNKWILNILVTEETGNKWYSETFDAVMLCNGRFKIPFVPEIEGLDDFVDRNPDCVTHTKAFRDVTPYKGKKVLLVGSSISAIDLLQYLISACKEVWLSSNSTSPVKVNKEKNNNKEKPKEGQWIHDILHDENLEFHRCSRIKRFEGDTVIFEDGSVEQFDKIIFATGYHLSYPFLNIPENEGKNYINILSGKKGDDNHAMTKADGVYMYTFSVADPTLAFIGIAHTPLIFLMSELGAMAVAGVWSNCKQLPSVDEQERWCQEKLASSKDGLTMISENDFKSFVDELYPLAPKGRINFNDLIVNDEVELSRVVLKKLFYKYVNGELV</sequence>
<dbReference type="SUPFAM" id="SSF51905">
    <property type="entry name" value="FAD/NAD(P)-binding domain"/>
    <property type="match status" value="2"/>
</dbReference>
<dbReference type="EMBL" id="SELW01000170">
    <property type="protein sequence ID" value="TID30203.1"/>
    <property type="molecule type" value="Genomic_DNA"/>
</dbReference>
<keyword evidence="8" id="KW-1185">Reference proteome</keyword>
<name>A0A4T0X4M4_9ASCO</name>
<keyword evidence="3" id="KW-0285">Flavoprotein</keyword>
<dbReference type="FunFam" id="3.50.50.60:FF:000023">
    <property type="entry name" value="Dimethylaniline monooxygenase [N-oxide-forming]"/>
    <property type="match status" value="1"/>
</dbReference>
<proteinExistence type="inferred from homology"/>
<dbReference type="GO" id="GO:0004499">
    <property type="term" value="F:N,N-dimethylaniline monooxygenase activity"/>
    <property type="evidence" value="ECO:0007669"/>
    <property type="project" value="InterPro"/>
</dbReference>
<evidence type="ECO:0000313" key="7">
    <source>
        <dbReference type="EMBL" id="TID30203.1"/>
    </source>
</evidence>
<evidence type="ECO:0000313" key="8">
    <source>
        <dbReference type="Proteomes" id="UP000307173"/>
    </source>
</evidence>
<accession>A0A4T0X4M4</accession>
<dbReference type="Gene3D" id="3.50.50.60">
    <property type="entry name" value="FAD/NAD(P)-binding domain"/>
    <property type="match status" value="2"/>
</dbReference>
<organism evidence="7 8">
    <name type="scientific">Pichia inconspicua</name>
    <dbReference type="NCBI Taxonomy" id="52247"/>
    <lineage>
        <taxon>Eukaryota</taxon>
        <taxon>Fungi</taxon>
        <taxon>Dikarya</taxon>
        <taxon>Ascomycota</taxon>
        <taxon>Saccharomycotina</taxon>
        <taxon>Pichiomycetes</taxon>
        <taxon>Pichiales</taxon>
        <taxon>Pichiaceae</taxon>
        <taxon>Pichia</taxon>
    </lineage>
</organism>
<evidence type="ECO:0000256" key="2">
    <source>
        <dbReference type="ARBA" id="ARBA00009183"/>
    </source>
</evidence>
<dbReference type="AlphaFoldDB" id="A0A4T0X4M4"/>
<keyword evidence="4" id="KW-0274">FAD</keyword>
<dbReference type="InterPro" id="IPR050346">
    <property type="entry name" value="FMO-like"/>
</dbReference>
<evidence type="ECO:0000256" key="5">
    <source>
        <dbReference type="ARBA" id="ARBA00022857"/>
    </source>
</evidence>
<protein>
    <recommendedName>
        <fullName evidence="9">FAD/NAD(P)-binding domain-containing protein</fullName>
    </recommendedName>
</protein>
<evidence type="ECO:0000256" key="6">
    <source>
        <dbReference type="ARBA" id="ARBA00023002"/>
    </source>
</evidence>
<evidence type="ECO:0008006" key="9">
    <source>
        <dbReference type="Google" id="ProtNLM"/>
    </source>
</evidence>
<comment type="similarity">
    <text evidence="2">Belongs to the FMO family.</text>
</comment>
<dbReference type="InterPro" id="IPR020946">
    <property type="entry name" value="Flavin_mOase-like"/>
</dbReference>
<keyword evidence="6" id="KW-0560">Oxidoreductase</keyword>
<dbReference type="PIRSF" id="PIRSF000332">
    <property type="entry name" value="FMO"/>
    <property type="match status" value="1"/>
</dbReference>
<evidence type="ECO:0000256" key="4">
    <source>
        <dbReference type="ARBA" id="ARBA00022827"/>
    </source>
</evidence>
<dbReference type="InterPro" id="IPR036188">
    <property type="entry name" value="FAD/NAD-bd_sf"/>
</dbReference>
<comment type="caution">
    <text evidence="7">The sequence shown here is derived from an EMBL/GenBank/DDBJ whole genome shotgun (WGS) entry which is preliminary data.</text>
</comment>
<reference evidence="7 8" key="1">
    <citation type="journal article" date="2019" name="Front. Genet.">
        <title>Whole-Genome Sequencing of the Opportunistic Yeast Pathogen Candida inconspicua Uncovers Its Hybrid Origin.</title>
        <authorList>
            <person name="Mixao V."/>
            <person name="Hansen A.P."/>
            <person name="Saus E."/>
            <person name="Boekhout T."/>
            <person name="Lass-Florl C."/>
            <person name="Gabaldon T."/>
        </authorList>
    </citation>
    <scope>NUCLEOTIDE SEQUENCE [LARGE SCALE GENOMIC DNA]</scope>
    <source>
        <strain evidence="7 8">CBS 180</strain>
    </source>
</reference>
<evidence type="ECO:0000256" key="1">
    <source>
        <dbReference type="ARBA" id="ARBA00001974"/>
    </source>
</evidence>